<feature type="region of interest" description="Disordered" evidence="8">
    <location>
        <begin position="1"/>
        <end position="23"/>
    </location>
</feature>
<dbReference type="GO" id="GO:0000981">
    <property type="term" value="F:DNA-binding transcription factor activity, RNA polymerase II-specific"/>
    <property type="evidence" value="ECO:0007669"/>
    <property type="project" value="InterPro"/>
</dbReference>
<evidence type="ECO:0000256" key="6">
    <source>
        <dbReference type="ARBA" id="ARBA00023163"/>
    </source>
</evidence>
<comment type="caution">
    <text evidence="10">The sequence shown here is derived from an EMBL/GenBank/DDBJ whole genome shotgun (WGS) entry which is preliminary data.</text>
</comment>
<evidence type="ECO:0000256" key="1">
    <source>
        <dbReference type="ARBA" id="ARBA00004123"/>
    </source>
</evidence>
<gene>
    <name evidence="10" type="ORF">BP5553_07823</name>
</gene>
<keyword evidence="4" id="KW-0805">Transcription regulation</keyword>
<evidence type="ECO:0000256" key="3">
    <source>
        <dbReference type="ARBA" id="ARBA00022833"/>
    </source>
</evidence>
<keyword evidence="3" id="KW-0862">Zinc</keyword>
<accession>A0A370THL9</accession>
<evidence type="ECO:0000256" key="5">
    <source>
        <dbReference type="ARBA" id="ARBA00023125"/>
    </source>
</evidence>
<dbReference type="SMART" id="SM00066">
    <property type="entry name" value="GAL4"/>
    <property type="match status" value="1"/>
</dbReference>
<dbReference type="AlphaFoldDB" id="A0A370THL9"/>
<dbReference type="GO" id="GO:0008270">
    <property type="term" value="F:zinc ion binding"/>
    <property type="evidence" value="ECO:0007669"/>
    <property type="project" value="InterPro"/>
</dbReference>
<dbReference type="STRING" id="2656787.A0A370THL9"/>
<dbReference type="GO" id="GO:0006351">
    <property type="term" value="P:DNA-templated transcription"/>
    <property type="evidence" value="ECO:0007669"/>
    <property type="project" value="InterPro"/>
</dbReference>
<dbReference type="Gene3D" id="4.10.240.10">
    <property type="entry name" value="Zn(2)-C6 fungal-type DNA-binding domain"/>
    <property type="match status" value="1"/>
</dbReference>
<keyword evidence="7" id="KW-0539">Nucleus</keyword>
<dbReference type="RefSeq" id="XP_031867677.1">
    <property type="nucleotide sequence ID" value="XM_032016446.1"/>
</dbReference>
<dbReference type="PANTHER" id="PTHR31313:SF86">
    <property type="entry name" value="ZN(2)-C6 FUNGAL-TYPE DOMAIN-CONTAINING PROTEIN"/>
    <property type="match status" value="1"/>
</dbReference>
<dbReference type="EMBL" id="NPIC01000007">
    <property type="protein sequence ID" value="RDL34695.1"/>
    <property type="molecule type" value="Genomic_DNA"/>
</dbReference>
<evidence type="ECO:0000313" key="10">
    <source>
        <dbReference type="EMBL" id="RDL34695.1"/>
    </source>
</evidence>
<dbReference type="InterPro" id="IPR051615">
    <property type="entry name" value="Transcr_Regulatory_Elem"/>
</dbReference>
<dbReference type="InterPro" id="IPR036864">
    <property type="entry name" value="Zn2-C6_fun-type_DNA-bd_sf"/>
</dbReference>
<protein>
    <recommendedName>
        <fullName evidence="9">Zn(2)-C6 fungal-type domain-containing protein</fullName>
    </recommendedName>
</protein>
<dbReference type="CDD" id="cd12148">
    <property type="entry name" value="fungal_TF_MHR"/>
    <property type="match status" value="1"/>
</dbReference>
<dbReference type="Proteomes" id="UP000254866">
    <property type="component" value="Unassembled WGS sequence"/>
</dbReference>
<keyword evidence="11" id="KW-1185">Reference proteome</keyword>
<dbReference type="InterPro" id="IPR001138">
    <property type="entry name" value="Zn2Cys6_DnaBD"/>
</dbReference>
<dbReference type="CDD" id="cd00067">
    <property type="entry name" value="GAL4"/>
    <property type="match status" value="1"/>
</dbReference>
<organism evidence="10 11">
    <name type="scientific">Venustampulla echinocandica</name>
    <dbReference type="NCBI Taxonomy" id="2656787"/>
    <lineage>
        <taxon>Eukaryota</taxon>
        <taxon>Fungi</taxon>
        <taxon>Dikarya</taxon>
        <taxon>Ascomycota</taxon>
        <taxon>Pezizomycotina</taxon>
        <taxon>Leotiomycetes</taxon>
        <taxon>Helotiales</taxon>
        <taxon>Pleuroascaceae</taxon>
        <taxon>Venustampulla</taxon>
    </lineage>
</organism>
<dbReference type="Pfam" id="PF04082">
    <property type="entry name" value="Fungal_trans"/>
    <property type="match status" value="1"/>
</dbReference>
<evidence type="ECO:0000256" key="4">
    <source>
        <dbReference type="ARBA" id="ARBA00023015"/>
    </source>
</evidence>
<reference evidence="10 11" key="1">
    <citation type="journal article" date="2018" name="IMA Fungus">
        <title>IMA Genome-F 9: Draft genome sequence of Annulohypoxylon stygium, Aspergillus mulundensis, Berkeleyomyces basicola (syn. Thielaviopsis basicola), Ceratocystis smalleyi, two Cercospora beticola strains, Coleophoma cylindrospora, Fusarium fracticaudum, Phialophora cf. hyalina, and Morchella septimelata.</title>
        <authorList>
            <person name="Wingfield B.D."/>
            <person name="Bills G.F."/>
            <person name="Dong Y."/>
            <person name="Huang W."/>
            <person name="Nel W.J."/>
            <person name="Swalarsk-Parry B.S."/>
            <person name="Vaghefi N."/>
            <person name="Wilken P.M."/>
            <person name="An Z."/>
            <person name="de Beer Z.W."/>
            <person name="De Vos L."/>
            <person name="Chen L."/>
            <person name="Duong T.A."/>
            <person name="Gao Y."/>
            <person name="Hammerbacher A."/>
            <person name="Kikkert J.R."/>
            <person name="Li Y."/>
            <person name="Li H."/>
            <person name="Li K."/>
            <person name="Li Q."/>
            <person name="Liu X."/>
            <person name="Ma X."/>
            <person name="Naidoo K."/>
            <person name="Pethybridge S.J."/>
            <person name="Sun J."/>
            <person name="Steenkamp E.T."/>
            <person name="van der Nest M.A."/>
            <person name="van Wyk S."/>
            <person name="Wingfield M.J."/>
            <person name="Xiong C."/>
            <person name="Yue Q."/>
            <person name="Zhang X."/>
        </authorList>
    </citation>
    <scope>NUCLEOTIDE SEQUENCE [LARGE SCALE GENOMIC DNA]</scope>
    <source>
        <strain evidence="10 11">BP 5553</strain>
    </source>
</reference>
<dbReference type="PROSITE" id="PS00463">
    <property type="entry name" value="ZN2_CY6_FUNGAL_1"/>
    <property type="match status" value="1"/>
</dbReference>
<dbReference type="InterPro" id="IPR007219">
    <property type="entry name" value="XnlR_reg_dom"/>
</dbReference>
<dbReference type="PROSITE" id="PS50048">
    <property type="entry name" value="ZN2_CY6_FUNGAL_2"/>
    <property type="match status" value="1"/>
</dbReference>
<keyword evidence="5" id="KW-0238">DNA-binding</keyword>
<comment type="subcellular location">
    <subcellularLocation>
        <location evidence="1">Nucleus</location>
    </subcellularLocation>
</comment>
<sequence length="716" mass="80329">MDNHSESGLTHTPSVTASSGSQKPSRRYAFACSNCRRKKVRCGGEKPSCSNCTGSLQETCRYQHQRAVEMQLKQAQEKIILLQKQLDGALPHRIADNSITEPVTRALERPPYPYTGDSEASNQESRSREDLEIFWSQVSLGDEGSPTYHGSTSRFHLEVDKANVKRLAGKPKESSEVARLADLPTLRSNAELLRRVWEPLAYAGLQEHEGISPAMGSTLLKIYWTWQHPLHNCVYRPCFFRDMALGGPYYSELLLMSIYALAARHADESDPHFIHLGKGEGCLERAKTLLVQELSQPKPKISTIQALLILGGRQCAIGNSSEGWLYTGMAIRMMKDVGLHLNSHSLQAFEDLAPADLEARKRLFFSAYIWDKSISLCLGRPPTLVEMPHAVDDLLDNFDDDDLWTPVCLGGMQQYPITPGFNTSTFKEFCRIGEIITQIYSVVYNDRKIRCEEEDIRDIEARLYSWFAKLPVALRMDDISCIEYCPPPHILSLNLVYHTLLILVFRPFLRAAGSSQLQQHAKQICSAQSIIINDLFLLYGHTFNYKVMTYLVSYCVYTAATINVHDMKHSDASMSHEVAARLNVSLQVLESEARQTPGIRQSINIIKRQLSNWDVTTQPDTLVAGSYQEGDQLTVIRDTSLNANVSNEAGLEQVSRNLLIKDCALSDDMNATVDMDGMTFAMYESSFIDASGGFQPDAFHWALNDTSNIGVNYNLG</sequence>
<proteinExistence type="predicted"/>
<evidence type="ECO:0000256" key="8">
    <source>
        <dbReference type="SAM" id="MobiDB-lite"/>
    </source>
</evidence>
<dbReference type="PANTHER" id="PTHR31313">
    <property type="entry name" value="TY1 ENHANCER ACTIVATOR"/>
    <property type="match status" value="1"/>
</dbReference>
<dbReference type="Pfam" id="PF00172">
    <property type="entry name" value="Zn_clus"/>
    <property type="match status" value="1"/>
</dbReference>
<evidence type="ECO:0000256" key="2">
    <source>
        <dbReference type="ARBA" id="ARBA00022723"/>
    </source>
</evidence>
<feature type="region of interest" description="Disordered" evidence="8">
    <location>
        <begin position="104"/>
        <end position="126"/>
    </location>
</feature>
<dbReference type="SUPFAM" id="SSF57701">
    <property type="entry name" value="Zn2/Cys6 DNA-binding domain"/>
    <property type="match status" value="1"/>
</dbReference>
<evidence type="ECO:0000313" key="11">
    <source>
        <dbReference type="Proteomes" id="UP000254866"/>
    </source>
</evidence>
<name>A0A370THL9_9HELO</name>
<dbReference type="GO" id="GO:0005634">
    <property type="term" value="C:nucleus"/>
    <property type="evidence" value="ECO:0007669"/>
    <property type="project" value="UniProtKB-SubCell"/>
</dbReference>
<dbReference type="OrthoDB" id="4161332at2759"/>
<keyword evidence="6" id="KW-0804">Transcription</keyword>
<keyword evidence="2" id="KW-0479">Metal-binding</keyword>
<evidence type="ECO:0000259" key="9">
    <source>
        <dbReference type="PROSITE" id="PS50048"/>
    </source>
</evidence>
<dbReference type="GeneID" id="43600672"/>
<dbReference type="GO" id="GO:0003677">
    <property type="term" value="F:DNA binding"/>
    <property type="evidence" value="ECO:0007669"/>
    <property type="project" value="UniProtKB-KW"/>
</dbReference>
<evidence type="ECO:0000256" key="7">
    <source>
        <dbReference type="ARBA" id="ARBA00023242"/>
    </source>
</evidence>
<feature type="domain" description="Zn(2)-C6 fungal-type" evidence="9">
    <location>
        <begin position="31"/>
        <end position="62"/>
    </location>
</feature>
<dbReference type="SMART" id="SM00906">
    <property type="entry name" value="Fungal_trans"/>
    <property type="match status" value="1"/>
</dbReference>